<gene>
    <name evidence="1" type="ORF">EDS130_LOCUS44701</name>
</gene>
<evidence type="ECO:0000313" key="1">
    <source>
        <dbReference type="EMBL" id="CAF1532682.1"/>
    </source>
</evidence>
<organism evidence="1 2">
    <name type="scientific">Adineta ricciae</name>
    <name type="common">Rotifer</name>
    <dbReference type="NCBI Taxonomy" id="249248"/>
    <lineage>
        <taxon>Eukaryota</taxon>
        <taxon>Metazoa</taxon>
        <taxon>Spiralia</taxon>
        <taxon>Gnathifera</taxon>
        <taxon>Rotifera</taxon>
        <taxon>Eurotatoria</taxon>
        <taxon>Bdelloidea</taxon>
        <taxon>Adinetida</taxon>
        <taxon>Adinetidae</taxon>
        <taxon>Adineta</taxon>
    </lineage>
</organism>
<dbReference type="Proteomes" id="UP000663852">
    <property type="component" value="Unassembled WGS sequence"/>
</dbReference>
<proteinExistence type="predicted"/>
<dbReference type="AlphaFoldDB" id="A0A815VNG5"/>
<comment type="caution">
    <text evidence="1">The sequence shown here is derived from an EMBL/GenBank/DDBJ whole genome shotgun (WGS) entry which is preliminary data.</text>
</comment>
<protein>
    <submittedName>
        <fullName evidence="1">Uncharacterized protein</fullName>
    </submittedName>
</protein>
<reference evidence="1" key="1">
    <citation type="submission" date="2021-02" db="EMBL/GenBank/DDBJ databases">
        <authorList>
            <person name="Nowell W R."/>
        </authorList>
    </citation>
    <scope>NUCLEOTIDE SEQUENCE</scope>
</reference>
<name>A0A815VNG5_ADIRI</name>
<dbReference type="EMBL" id="CAJNOJ010000905">
    <property type="protein sequence ID" value="CAF1532682.1"/>
    <property type="molecule type" value="Genomic_DNA"/>
</dbReference>
<accession>A0A815VNG5</accession>
<evidence type="ECO:0000313" key="2">
    <source>
        <dbReference type="Proteomes" id="UP000663852"/>
    </source>
</evidence>
<sequence>MSSFDSELNSASNRIGLILINRSIRHPFNLTRLEIFFWLSKEIIESKISSIFSSTRRLVALNYVITIKSRVRRRKTISYYHPIFNASVHIIYTRDSVLHMRDNSVNYSITHQYGDLLREDFDATVLTRKGHLNLCGTFALTESHSCCFRMKLLILQQYTL</sequence>